<protein>
    <recommendedName>
        <fullName evidence="2">Aspartate--tRNA(Asn) ligase</fullName>
    </recommendedName>
</protein>
<gene>
    <name evidence="1" type="ORF">AVDCRST_MAG33-2459</name>
</gene>
<feature type="non-terminal residue" evidence="1">
    <location>
        <position position="74"/>
    </location>
</feature>
<evidence type="ECO:0008006" key="2">
    <source>
        <dbReference type="Google" id="ProtNLM"/>
    </source>
</evidence>
<dbReference type="InterPro" id="IPR012340">
    <property type="entry name" value="NA-bd_OB-fold"/>
</dbReference>
<proteinExistence type="predicted"/>
<name>A0A6J4V5V1_9BACT</name>
<dbReference type="EMBL" id="CADCWK010000285">
    <property type="protein sequence ID" value="CAA9570322.1"/>
    <property type="molecule type" value="Genomic_DNA"/>
</dbReference>
<dbReference type="Gene3D" id="2.40.50.140">
    <property type="entry name" value="Nucleic acid-binding proteins"/>
    <property type="match status" value="1"/>
</dbReference>
<evidence type="ECO:0000313" key="1">
    <source>
        <dbReference type="EMBL" id="CAA9570322.1"/>
    </source>
</evidence>
<reference evidence="1" key="1">
    <citation type="submission" date="2020-02" db="EMBL/GenBank/DDBJ databases">
        <authorList>
            <person name="Meier V. D."/>
        </authorList>
    </citation>
    <scope>NUCLEOTIDE SEQUENCE</scope>
    <source>
        <strain evidence="1">AVDCRST_MAG33</strain>
    </source>
</reference>
<accession>A0A6J4V5V1</accession>
<dbReference type="AlphaFoldDB" id="A0A6J4V5V1"/>
<dbReference type="SUPFAM" id="SSF50249">
    <property type="entry name" value="Nucleic acid-binding proteins"/>
    <property type="match status" value="1"/>
</dbReference>
<organism evidence="1">
    <name type="scientific">uncultured Thermomicrobiales bacterium</name>
    <dbReference type="NCBI Taxonomy" id="1645740"/>
    <lineage>
        <taxon>Bacteria</taxon>
        <taxon>Pseudomonadati</taxon>
        <taxon>Thermomicrobiota</taxon>
        <taxon>Thermomicrobia</taxon>
        <taxon>Thermomicrobiales</taxon>
        <taxon>environmental samples</taxon>
    </lineage>
</organism>
<sequence length="74" mass="7945">MSPPSVPLPAVAHVGSRVWSADLADHVGDRVVLGGWLHHRRALKSVLFLVLRDAFGTAQVVVEAPADRVIVESL</sequence>